<dbReference type="AlphaFoldDB" id="A0A2T9XXT2"/>
<organism evidence="1 2">
    <name type="scientific">Smittium megazygosporum</name>
    <dbReference type="NCBI Taxonomy" id="133381"/>
    <lineage>
        <taxon>Eukaryota</taxon>
        <taxon>Fungi</taxon>
        <taxon>Fungi incertae sedis</taxon>
        <taxon>Zoopagomycota</taxon>
        <taxon>Kickxellomycotina</taxon>
        <taxon>Harpellomycetes</taxon>
        <taxon>Harpellales</taxon>
        <taxon>Legeriomycetaceae</taxon>
        <taxon>Smittium</taxon>
    </lineage>
</organism>
<accession>A0A2T9XXT2</accession>
<name>A0A2T9XXT2_9FUNG</name>
<protein>
    <submittedName>
        <fullName evidence="1">Uncharacterized protein</fullName>
    </submittedName>
</protein>
<reference evidence="1 2" key="1">
    <citation type="journal article" date="2018" name="MBio">
        <title>Comparative Genomics Reveals the Core Gene Toolbox for the Fungus-Insect Symbiosis.</title>
        <authorList>
            <person name="Wang Y."/>
            <person name="Stata M."/>
            <person name="Wang W."/>
            <person name="Stajich J.E."/>
            <person name="White M.M."/>
            <person name="Moncalvo J.M."/>
        </authorList>
    </citation>
    <scope>NUCLEOTIDE SEQUENCE [LARGE SCALE GENOMIC DNA]</scope>
    <source>
        <strain evidence="1 2">SC-DP-2</strain>
    </source>
</reference>
<gene>
    <name evidence="1" type="ORF">BB560_007224</name>
</gene>
<proteinExistence type="predicted"/>
<sequence length="52" mass="5549">MNPIKATEGVNLGLTGKFSAEKNLNIEGSRSISPASTISVNNQRAELFRSSL</sequence>
<comment type="caution">
    <text evidence="1">The sequence shown here is derived from an EMBL/GenBank/DDBJ whole genome shotgun (WGS) entry which is preliminary data.</text>
</comment>
<evidence type="ECO:0000313" key="1">
    <source>
        <dbReference type="EMBL" id="PVU84901.1"/>
    </source>
</evidence>
<evidence type="ECO:0000313" key="2">
    <source>
        <dbReference type="Proteomes" id="UP000245609"/>
    </source>
</evidence>
<keyword evidence="2" id="KW-1185">Reference proteome</keyword>
<dbReference type="EMBL" id="MBFS01003788">
    <property type="protein sequence ID" value="PVU84901.1"/>
    <property type="molecule type" value="Genomic_DNA"/>
</dbReference>
<dbReference type="Proteomes" id="UP000245609">
    <property type="component" value="Unassembled WGS sequence"/>
</dbReference>